<dbReference type="RefSeq" id="XP_018230484.1">
    <property type="nucleotide sequence ID" value="XM_018373316.1"/>
</dbReference>
<organism evidence="8 9">
    <name type="scientific">Pneumocystis jirovecii (strain RU7)</name>
    <name type="common">Human pneumocystis pneumonia agent</name>
    <dbReference type="NCBI Taxonomy" id="1408657"/>
    <lineage>
        <taxon>Eukaryota</taxon>
        <taxon>Fungi</taxon>
        <taxon>Dikarya</taxon>
        <taxon>Ascomycota</taxon>
        <taxon>Taphrinomycotina</taxon>
        <taxon>Pneumocystomycetes</taxon>
        <taxon>Pneumocystaceae</taxon>
        <taxon>Pneumocystis</taxon>
    </lineage>
</organism>
<dbReference type="InterPro" id="IPR009078">
    <property type="entry name" value="Ferritin-like_SF"/>
</dbReference>
<dbReference type="PANTHER" id="PTHR11237:SF4">
    <property type="entry name" value="5-DEMETHOXYUBIQUINONE HYDROXYLASE, MITOCHONDRIAL"/>
    <property type="match status" value="1"/>
</dbReference>
<accession>A0A0W4ZTX0</accession>
<keyword evidence="3" id="KW-0479">Metal-binding</keyword>
<dbReference type="GO" id="GO:0006744">
    <property type="term" value="P:ubiquinone biosynthetic process"/>
    <property type="evidence" value="ECO:0007669"/>
    <property type="project" value="UniProtKB-KW"/>
</dbReference>
<dbReference type="SUPFAM" id="SSF47240">
    <property type="entry name" value="Ferritin-like"/>
    <property type="match status" value="1"/>
</dbReference>
<dbReference type="GO" id="GO:0005743">
    <property type="term" value="C:mitochondrial inner membrane"/>
    <property type="evidence" value="ECO:0007669"/>
    <property type="project" value="EnsemblFungi"/>
</dbReference>
<gene>
    <name evidence="8" type="ORF">T551_01053</name>
</gene>
<dbReference type="OrthoDB" id="275371at2759"/>
<dbReference type="PANTHER" id="PTHR11237">
    <property type="entry name" value="COENZYME Q10 BIOSYNTHESIS PROTEIN 7"/>
    <property type="match status" value="1"/>
</dbReference>
<dbReference type="eggNOG" id="KOG4061">
    <property type="taxonomic scope" value="Eukaryota"/>
</dbReference>
<evidence type="ECO:0000256" key="5">
    <source>
        <dbReference type="ARBA" id="ARBA00023004"/>
    </source>
</evidence>
<dbReference type="EMBL" id="LFWA01000004">
    <property type="protein sequence ID" value="KTW31792.1"/>
    <property type="molecule type" value="Genomic_DNA"/>
</dbReference>
<keyword evidence="6" id="KW-0503">Monooxygenase</keyword>
<evidence type="ECO:0008006" key="10">
    <source>
        <dbReference type="Google" id="ProtNLM"/>
    </source>
</evidence>
<comment type="pathway">
    <text evidence="1">Cofactor biosynthesis; ubiquinone biosynthesis.</text>
</comment>
<keyword evidence="7" id="KW-0472">Membrane</keyword>
<dbReference type="InterPro" id="IPR011566">
    <property type="entry name" value="Ubq_synth_Coq7"/>
</dbReference>
<dbReference type="CDD" id="cd01042">
    <property type="entry name" value="DMQH"/>
    <property type="match status" value="1"/>
</dbReference>
<keyword evidence="2" id="KW-0831">Ubiquinone biosynthesis</keyword>
<keyword evidence="5" id="KW-0408">Iron</keyword>
<dbReference type="Proteomes" id="UP000053447">
    <property type="component" value="Unassembled WGS sequence"/>
</dbReference>
<proteinExistence type="predicted"/>
<dbReference type="STRING" id="1408657.A0A0W4ZTX0"/>
<evidence type="ECO:0000313" key="9">
    <source>
        <dbReference type="Proteomes" id="UP000053447"/>
    </source>
</evidence>
<evidence type="ECO:0000256" key="6">
    <source>
        <dbReference type="ARBA" id="ARBA00023033"/>
    </source>
</evidence>
<keyword evidence="4" id="KW-0560">Oxidoreductase</keyword>
<dbReference type="GO" id="GO:0008682">
    <property type="term" value="F:3-demethoxyubiquinol 3-hydroxylase activity"/>
    <property type="evidence" value="ECO:0007669"/>
    <property type="project" value="TreeGrafter"/>
</dbReference>
<keyword evidence="9" id="KW-1185">Reference proteome</keyword>
<dbReference type="GO" id="GO:0160224">
    <property type="term" value="F:3-demethoxyubiquinone 3-hydroxylase (NADH) activity"/>
    <property type="evidence" value="ECO:0007669"/>
    <property type="project" value="EnsemblFungi"/>
</dbReference>
<dbReference type="GO" id="GO:0046872">
    <property type="term" value="F:metal ion binding"/>
    <property type="evidence" value="ECO:0007669"/>
    <property type="project" value="UniProtKB-KW"/>
</dbReference>
<dbReference type="GeneID" id="28939571"/>
<evidence type="ECO:0000256" key="1">
    <source>
        <dbReference type="ARBA" id="ARBA00004749"/>
    </source>
</evidence>
<name>A0A0W4ZTX0_PNEJ7</name>
<evidence type="ECO:0000256" key="3">
    <source>
        <dbReference type="ARBA" id="ARBA00022723"/>
    </source>
</evidence>
<reference evidence="9" key="1">
    <citation type="journal article" date="2016" name="Nat. Commun.">
        <title>Genome analysis of three Pneumocystis species reveals adaptation mechanisms to life exclusively in mammalian hosts.</title>
        <authorList>
            <person name="Ma L."/>
            <person name="Chen Z."/>
            <person name="Huang D.W."/>
            <person name="Kutty G."/>
            <person name="Ishihara M."/>
            <person name="Wang H."/>
            <person name="Abouelleil A."/>
            <person name="Bishop L."/>
            <person name="Davey E."/>
            <person name="Deng R."/>
            <person name="Deng X."/>
            <person name="Fan L."/>
            <person name="Fantoni G."/>
            <person name="Fitzgerald M."/>
            <person name="Gogineni E."/>
            <person name="Goldberg J.M."/>
            <person name="Handley G."/>
            <person name="Hu X."/>
            <person name="Huber C."/>
            <person name="Jiao X."/>
            <person name="Jones K."/>
            <person name="Levin J.Z."/>
            <person name="Liu Y."/>
            <person name="Macdonald P."/>
            <person name="Melnikov A."/>
            <person name="Raley C."/>
            <person name="Sassi M."/>
            <person name="Sherman B.T."/>
            <person name="Song X."/>
            <person name="Sykes S."/>
            <person name="Tran B."/>
            <person name="Walsh L."/>
            <person name="Xia Y."/>
            <person name="Yang J."/>
            <person name="Young S."/>
            <person name="Zeng Q."/>
            <person name="Zheng X."/>
            <person name="Stephens R."/>
            <person name="Nusbaum C."/>
            <person name="Birren B.W."/>
            <person name="Azadi P."/>
            <person name="Lempicki R.A."/>
            <person name="Cuomo C.A."/>
            <person name="Kovacs J.A."/>
        </authorList>
    </citation>
    <scope>NUCLEOTIDE SEQUENCE [LARGE SCALE GENOMIC DNA]</scope>
    <source>
        <strain evidence="9">RU7</strain>
    </source>
</reference>
<comment type="caution">
    <text evidence="8">The sequence shown here is derived from an EMBL/GenBank/DDBJ whole genome shotgun (WGS) entry which is preliminary data.</text>
</comment>
<sequence length="228" mass="26485">MKNILLTQRTYSLSRYLKNIHFKKQNCAFSQFYSYQSDVKGKIKEKQYSSNRHLTKDEKDIIARCELGANQIYKGQYFILSKTRPEVAHVIMDMWNQEKGHLETFEELLLKYNVKPTILKHLCETLGFMLGAGTALLGTKTAMACTEAVETVVGEHYNNQLRETMDLRGYSAEMDYLRKKIKEFRDDELEHLNTAVKDWNSRDSFAYNIITSIVKAGCIGAIWLCKRI</sequence>
<evidence type="ECO:0000256" key="2">
    <source>
        <dbReference type="ARBA" id="ARBA00022688"/>
    </source>
</evidence>
<evidence type="ECO:0000313" key="8">
    <source>
        <dbReference type="EMBL" id="KTW31792.1"/>
    </source>
</evidence>
<dbReference type="AlphaFoldDB" id="A0A0W4ZTX0"/>
<evidence type="ECO:0000256" key="4">
    <source>
        <dbReference type="ARBA" id="ARBA00023002"/>
    </source>
</evidence>
<protein>
    <recommendedName>
        <fullName evidence="10">Ubiquinone biosynthesis monooxygenase COQ7</fullName>
    </recommendedName>
</protein>
<evidence type="ECO:0000256" key="7">
    <source>
        <dbReference type="ARBA" id="ARBA00023136"/>
    </source>
</evidence>
<dbReference type="VEuPathDB" id="FungiDB:T551_01053"/>
<dbReference type="Pfam" id="PF03232">
    <property type="entry name" value="COQ7"/>
    <property type="match status" value="1"/>
</dbReference>